<evidence type="ECO:0000256" key="1">
    <source>
        <dbReference type="ARBA" id="ARBA00022598"/>
    </source>
</evidence>
<dbReference type="GO" id="GO:0032543">
    <property type="term" value="P:mitochondrial translation"/>
    <property type="evidence" value="ECO:0007669"/>
    <property type="project" value="UniProtKB-UniRule"/>
</dbReference>
<comment type="subcellular location">
    <subcellularLocation>
        <location evidence="5">Mitochondrion</location>
    </subcellularLocation>
</comment>
<dbReference type="GO" id="GO:0005739">
    <property type="term" value="C:mitochondrion"/>
    <property type="evidence" value="ECO:0007669"/>
    <property type="project" value="UniProtKB-SubCell"/>
</dbReference>
<dbReference type="Proteomes" id="UP001497525">
    <property type="component" value="Unassembled WGS sequence"/>
</dbReference>
<keyword evidence="4 5" id="KW-0648">Protein biosynthesis</keyword>
<dbReference type="GO" id="GO:0050567">
    <property type="term" value="F:glutaminyl-tRNA synthase (glutamine-hydrolyzing) activity"/>
    <property type="evidence" value="ECO:0007669"/>
    <property type="project" value="UniProtKB-UniRule"/>
</dbReference>
<dbReference type="GO" id="GO:0030956">
    <property type="term" value="C:glutamyl-tRNA(Gln) amidotransferase complex"/>
    <property type="evidence" value="ECO:0007669"/>
    <property type="project" value="UniProtKB-UniRule"/>
</dbReference>
<comment type="subunit">
    <text evidence="5">Subunit of the heterotrimeric GatCAB amidotransferase (AdT) complex, composed of A, B and C subunits.</text>
</comment>
<dbReference type="AlphaFoldDB" id="A0AAV2U027"/>
<keyword evidence="3 5" id="KW-0067">ATP-binding</keyword>
<evidence type="ECO:0000259" key="6">
    <source>
        <dbReference type="Pfam" id="PF01425"/>
    </source>
</evidence>
<protein>
    <recommendedName>
        <fullName evidence="5">Glutamyl-tRNA(Gln) amidotransferase subunit A, mitochondrial</fullName>
        <shortName evidence="5">Glu-AdT subunit A</shortName>
        <ecNumber evidence="5">6.3.5.7</ecNumber>
    </recommendedName>
</protein>
<name>A0AAV2U027_CALDB</name>
<proteinExistence type="inferred from homology"/>
<dbReference type="PANTHER" id="PTHR11895:SF7">
    <property type="entry name" value="GLUTAMYL-TRNA(GLN) AMIDOTRANSFERASE SUBUNIT A, MITOCHONDRIAL"/>
    <property type="match status" value="1"/>
</dbReference>
<dbReference type="GO" id="GO:0005524">
    <property type="term" value="F:ATP binding"/>
    <property type="evidence" value="ECO:0007669"/>
    <property type="project" value="UniProtKB-KW"/>
</dbReference>
<keyword evidence="5" id="KW-0496">Mitochondrion</keyword>
<dbReference type="Gene3D" id="3.90.1300.10">
    <property type="entry name" value="Amidase signature (AS) domain"/>
    <property type="match status" value="1"/>
</dbReference>
<organism evidence="7 8">
    <name type="scientific">Calicophoron daubneyi</name>
    <name type="common">Rumen fluke</name>
    <name type="synonym">Paramphistomum daubneyi</name>
    <dbReference type="NCBI Taxonomy" id="300641"/>
    <lineage>
        <taxon>Eukaryota</taxon>
        <taxon>Metazoa</taxon>
        <taxon>Spiralia</taxon>
        <taxon>Lophotrochozoa</taxon>
        <taxon>Platyhelminthes</taxon>
        <taxon>Trematoda</taxon>
        <taxon>Digenea</taxon>
        <taxon>Plagiorchiida</taxon>
        <taxon>Pronocephalata</taxon>
        <taxon>Paramphistomoidea</taxon>
        <taxon>Paramphistomidae</taxon>
        <taxon>Calicophoron</taxon>
    </lineage>
</organism>
<dbReference type="EMBL" id="CAXLJL010000933">
    <property type="protein sequence ID" value="CAL5141947.1"/>
    <property type="molecule type" value="Genomic_DNA"/>
</dbReference>
<accession>A0AAV2U027</accession>
<keyword evidence="2 5" id="KW-0547">Nucleotide-binding</keyword>
<comment type="function">
    <text evidence="5">Allows the formation of correctly charged Gln-tRNA(Gln) through the transamidation of misacylated Glu-tRNA(Gln) in the mitochondria. The reaction takes place in the presence of glutamine and ATP through an activated gamma-phospho-Glu-tRNA(Gln).</text>
</comment>
<keyword evidence="1 5" id="KW-0436">Ligase</keyword>
<feature type="domain" description="Amidase" evidence="6">
    <location>
        <begin position="74"/>
        <end position="526"/>
    </location>
</feature>
<dbReference type="SUPFAM" id="SSF75304">
    <property type="entry name" value="Amidase signature (AS) enzymes"/>
    <property type="match status" value="1"/>
</dbReference>
<sequence length="551" mass="59329">MGRGYVHYLHSAYFAERLRVKDVWRVFAGRIKADIEASRAGTTSSALGLTPTNAFLNPVSDNVGLVQLGRLEASPHRTLLRGIPIGIKDNFCTDFEQFRVPTTCASQALKNFFPTYNAAVVESLLEAGGLIMGKTNMDEFAMGCGATDGMITGPVINPWSFRIKYSSSDLGEKTPVVAGGSSGGSAAAVAAGLCLIALASDTGGSSRLPASYCGVLGLKPTYGLVSRHGLIPLVNAIDVPAIIASRTADIAAVLATWLAPSSSRARALDATCCPLSTSQISQMHTELMRIATTSGREICKTPRGRLRIGIPVEYHVPGLDTEVSSAWDSLASRLSDVMHYDIQLVRLPHTPIATTVYSVLCVSEVASNMARYDGLEYGLRADRNLSSDTEMLNSTEALFATTRSEGFGEVVRGRIFAGNFFLLRSQTNRHLKAARRLWRLIKQDFDEVFTKVDFLLTPVALGPPPRLEDFVKLDNRARTTLDDVCTVAVNLAGLPALAFPVCISTSTGLPIGLQLIGPPLSEPNLLSLALEIEDQVDFPYLVNFQSIIDSI</sequence>
<feature type="active site" description="Acyl-ester intermediate" evidence="5">
    <location>
        <position position="205"/>
    </location>
</feature>
<evidence type="ECO:0000313" key="7">
    <source>
        <dbReference type="EMBL" id="CAL5141947.1"/>
    </source>
</evidence>
<evidence type="ECO:0000313" key="8">
    <source>
        <dbReference type="Proteomes" id="UP001497525"/>
    </source>
</evidence>
<dbReference type="InterPro" id="IPR023631">
    <property type="entry name" value="Amidase_dom"/>
</dbReference>
<dbReference type="InterPro" id="IPR036928">
    <property type="entry name" value="AS_sf"/>
</dbReference>
<feature type="active site" description="Charge relay system" evidence="5">
    <location>
        <position position="88"/>
    </location>
</feature>
<evidence type="ECO:0000256" key="2">
    <source>
        <dbReference type="ARBA" id="ARBA00022741"/>
    </source>
</evidence>
<feature type="active site" description="Charge relay system" evidence="5">
    <location>
        <position position="181"/>
    </location>
</feature>
<dbReference type="InterPro" id="IPR000120">
    <property type="entry name" value="Amidase"/>
</dbReference>
<comment type="similarity">
    <text evidence="5">Belongs to the amidase family. GatA subfamily.</text>
</comment>
<comment type="caution">
    <text evidence="7">The sequence shown here is derived from an EMBL/GenBank/DDBJ whole genome shotgun (WGS) entry which is preliminary data.</text>
</comment>
<reference evidence="7" key="1">
    <citation type="submission" date="2024-06" db="EMBL/GenBank/DDBJ databases">
        <authorList>
            <person name="Liu X."/>
            <person name="Lenzi L."/>
            <person name="Haldenby T S."/>
            <person name="Uol C."/>
        </authorList>
    </citation>
    <scope>NUCLEOTIDE SEQUENCE</scope>
</reference>
<dbReference type="EC" id="6.3.5.7" evidence="5"/>
<dbReference type="GO" id="GO:0070681">
    <property type="term" value="P:glutaminyl-tRNAGln biosynthesis via transamidation"/>
    <property type="evidence" value="ECO:0007669"/>
    <property type="project" value="UniProtKB-UniRule"/>
</dbReference>
<evidence type="ECO:0000256" key="3">
    <source>
        <dbReference type="ARBA" id="ARBA00022840"/>
    </source>
</evidence>
<comment type="catalytic activity">
    <reaction evidence="5">
        <text>L-glutamyl-tRNA(Gln) + L-glutamine + ATP + H2O = L-glutaminyl-tRNA(Gln) + L-glutamate + ADP + phosphate + H(+)</text>
        <dbReference type="Rhea" id="RHEA:17521"/>
        <dbReference type="Rhea" id="RHEA-COMP:9681"/>
        <dbReference type="Rhea" id="RHEA-COMP:9684"/>
        <dbReference type="ChEBI" id="CHEBI:15377"/>
        <dbReference type="ChEBI" id="CHEBI:15378"/>
        <dbReference type="ChEBI" id="CHEBI:29985"/>
        <dbReference type="ChEBI" id="CHEBI:30616"/>
        <dbReference type="ChEBI" id="CHEBI:43474"/>
        <dbReference type="ChEBI" id="CHEBI:58359"/>
        <dbReference type="ChEBI" id="CHEBI:78520"/>
        <dbReference type="ChEBI" id="CHEBI:78521"/>
        <dbReference type="ChEBI" id="CHEBI:456216"/>
        <dbReference type="EC" id="6.3.5.7"/>
    </reaction>
</comment>
<evidence type="ECO:0000256" key="4">
    <source>
        <dbReference type="ARBA" id="ARBA00022917"/>
    </source>
</evidence>
<dbReference type="InterPro" id="IPR004412">
    <property type="entry name" value="GatA"/>
</dbReference>
<dbReference type="HAMAP" id="MF_00120">
    <property type="entry name" value="GatA"/>
    <property type="match status" value="1"/>
</dbReference>
<dbReference type="Pfam" id="PF01425">
    <property type="entry name" value="Amidase"/>
    <property type="match status" value="1"/>
</dbReference>
<gene>
    <name evidence="7" type="ORF">CDAUBV1_LOCUS17236</name>
</gene>
<evidence type="ECO:0000256" key="5">
    <source>
        <dbReference type="HAMAP-Rule" id="MF_03150"/>
    </source>
</evidence>
<dbReference type="PANTHER" id="PTHR11895">
    <property type="entry name" value="TRANSAMIDASE"/>
    <property type="match status" value="1"/>
</dbReference>